<feature type="region of interest" description="Disordered" evidence="1">
    <location>
        <begin position="52"/>
        <end position="101"/>
    </location>
</feature>
<organism evidence="3 4">
    <name type="scientific">Hyella patelloides LEGE 07179</name>
    <dbReference type="NCBI Taxonomy" id="945734"/>
    <lineage>
        <taxon>Bacteria</taxon>
        <taxon>Bacillati</taxon>
        <taxon>Cyanobacteriota</taxon>
        <taxon>Cyanophyceae</taxon>
        <taxon>Pleurocapsales</taxon>
        <taxon>Hyellaceae</taxon>
        <taxon>Hyella</taxon>
    </lineage>
</organism>
<evidence type="ECO:0000313" key="4">
    <source>
        <dbReference type="Proteomes" id="UP000320055"/>
    </source>
</evidence>
<dbReference type="EMBL" id="CAACVJ010000289">
    <property type="protein sequence ID" value="VEP15663.1"/>
    <property type="molecule type" value="Genomic_DNA"/>
</dbReference>
<proteinExistence type="predicted"/>
<keyword evidence="2" id="KW-0732">Signal</keyword>
<sequence length="114" mass="12267">MLFNKLNNWLKLSVRLALTVMVCGVLFISSAYPAQATPSRTTDGEASLNRIQAKTDSVARSNPKGINEVTKESQKGLNEVQGGADKDKMVSPEDASDATTIKEQAANLLDNLTN</sequence>
<dbReference type="RefSeq" id="WP_144874463.1">
    <property type="nucleotide sequence ID" value="NZ_LR214095.1"/>
</dbReference>
<dbReference type="OrthoDB" id="460499at2"/>
<dbReference type="Proteomes" id="UP000320055">
    <property type="component" value="Unassembled WGS sequence"/>
</dbReference>
<protein>
    <recommendedName>
        <fullName evidence="5">Low temperature-induced protein</fullName>
    </recommendedName>
</protein>
<reference evidence="3 4" key="1">
    <citation type="submission" date="2019-01" db="EMBL/GenBank/DDBJ databases">
        <authorList>
            <person name="Brito A."/>
        </authorList>
    </citation>
    <scope>NUCLEOTIDE SEQUENCE [LARGE SCALE GENOMIC DNA]</scope>
    <source>
        <strain evidence="3">1</strain>
    </source>
</reference>
<dbReference type="AlphaFoldDB" id="A0A563VWN3"/>
<evidence type="ECO:0008006" key="5">
    <source>
        <dbReference type="Google" id="ProtNLM"/>
    </source>
</evidence>
<evidence type="ECO:0000256" key="2">
    <source>
        <dbReference type="SAM" id="SignalP"/>
    </source>
</evidence>
<accession>A0A563VWN3</accession>
<name>A0A563VWN3_9CYAN</name>
<feature type="signal peptide" evidence="2">
    <location>
        <begin position="1"/>
        <end position="36"/>
    </location>
</feature>
<keyword evidence="4" id="KW-1185">Reference proteome</keyword>
<gene>
    <name evidence="3" type="ORF">H1P_3590003</name>
</gene>
<evidence type="ECO:0000256" key="1">
    <source>
        <dbReference type="SAM" id="MobiDB-lite"/>
    </source>
</evidence>
<feature type="chain" id="PRO_5022090241" description="Low temperature-induced protein" evidence="2">
    <location>
        <begin position="37"/>
        <end position="114"/>
    </location>
</feature>
<evidence type="ECO:0000313" key="3">
    <source>
        <dbReference type="EMBL" id="VEP15663.1"/>
    </source>
</evidence>